<sequence length="242" mass="25662">MRATTLVLAALVLLAGSPPAAQADDWKDRLRQSASGRGSGLGEAEAGRGLKEALAQGVHRAVTQLGRQDGFYGDAAVRILVPKKLRGVADAARKLGAGRKVDEFELSMNRAAEKAVPVAADIFAEAVRQMTVQDALEIVRGGDDAGTRFFRRVTEDRLRGKFLPIVAEATGRAGVTKKYKAMVGGNALAGALGGGQSLDLDAYVTDAALDGLFKVVAEQERAIRHDPAARTSDLLRRVFGKR</sequence>
<dbReference type="Proteomes" id="UP000029392">
    <property type="component" value="Unassembled WGS sequence"/>
</dbReference>
<dbReference type="Pfam" id="PF13852">
    <property type="entry name" value="DUF4197"/>
    <property type="match status" value="1"/>
</dbReference>
<evidence type="ECO:0000256" key="1">
    <source>
        <dbReference type="SAM" id="MobiDB-lite"/>
    </source>
</evidence>
<accession>A0A091BFT8</accession>
<organism evidence="3 4">
    <name type="scientific">Arenimonas malthae CC-JY-1</name>
    <dbReference type="NCBI Taxonomy" id="1384054"/>
    <lineage>
        <taxon>Bacteria</taxon>
        <taxon>Pseudomonadati</taxon>
        <taxon>Pseudomonadota</taxon>
        <taxon>Gammaproteobacteria</taxon>
        <taxon>Lysobacterales</taxon>
        <taxon>Lysobacteraceae</taxon>
        <taxon>Arenimonas</taxon>
    </lineage>
</organism>
<keyword evidence="2" id="KW-0732">Signal</keyword>
<protein>
    <recommendedName>
        <fullName evidence="5">DUF4197 domain-containing protein</fullName>
    </recommendedName>
</protein>
<dbReference type="STRING" id="1384054.N790_11075"/>
<evidence type="ECO:0000256" key="2">
    <source>
        <dbReference type="SAM" id="SignalP"/>
    </source>
</evidence>
<feature type="region of interest" description="Disordered" evidence="1">
    <location>
        <begin position="24"/>
        <end position="44"/>
    </location>
</feature>
<dbReference type="RefSeq" id="WP_043804819.1">
    <property type="nucleotide sequence ID" value="NZ_AVCH01000194.1"/>
</dbReference>
<dbReference type="PATRIC" id="fig|1384054.3.peg.2413"/>
<dbReference type="eggNOG" id="ENOG502Z7PK">
    <property type="taxonomic scope" value="Bacteria"/>
</dbReference>
<gene>
    <name evidence="3" type="ORF">N790_11075</name>
</gene>
<proteinExistence type="predicted"/>
<feature type="chain" id="PRO_5001869683" description="DUF4197 domain-containing protein" evidence="2">
    <location>
        <begin position="24"/>
        <end position="242"/>
    </location>
</feature>
<evidence type="ECO:0000313" key="3">
    <source>
        <dbReference type="EMBL" id="KFN43245.1"/>
    </source>
</evidence>
<dbReference type="InterPro" id="IPR025245">
    <property type="entry name" value="DUF4197"/>
</dbReference>
<dbReference type="OrthoDB" id="5292580at2"/>
<keyword evidence="4" id="KW-1185">Reference proteome</keyword>
<comment type="caution">
    <text evidence="3">The sequence shown here is derived from an EMBL/GenBank/DDBJ whole genome shotgun (WGS) entry which is preliminary data.</text>
</comment>
<dbReference type="AlphaFoldDB" id="A0A091BFT8"/>
<name>A0A091BFT8_9GAMM</name>
<evidence type="ECO:0000313" key="4">
    <source>
        <dbReference type="Proteomes" id="UP000029392"/>
    </source>
</evidence>
<feature type="signal peptide" evidence="2">
    <location>
        <begin position="1"/>
        <end position="23"/>
    </location>
</feature>
<dbReference type="EMBL" id="AVCH01000194">
    <property type="protein sequence ID" value="KFN43245.1"/>
    <property type="molecule type" value="Genomic_DNA"/>
</dbReference>
<evidence type="ECO:0008006" key="5">
    <source>
        <dbReference type="Google" id="ProtNLM"/>
    </source>
</evidence>
<reference evidence="3 4" key="1">
    <citation type="submission" date="2013-09" db="EMBL/GenBank/DDBJ databases">
        <title>Genome sequencing of Arenimonas malthae.</title>
        <authorList>
            <person name="Chen F."/>
            <person name="Wang G."/>
        </authorList>
    </citation>
    <scope>NUCLEOTIDE SEQUENCE [LARGE SCALE GENOMIC DNA]</scope>
    <source>
        <strain evidence="3 4">CC-JY-1</strain>
    </source>
</reference>